<reference evidence="1 2" key="1">
    <citation type="submission" date="2023-03" db="EMBL/GenBank/DDBJ databases">
        <title>Host association and intracellularity evolved multiple times independently in the Rickettsiales.</title>
        <authorList>
            <person name="Castelli M."/>
            <person name="Nardi T."/>
            <person name="Gammuto L."/>
            <person name="Bellinzona G."/>
            <person name="Sabaneyeva E."/>
            <person name="Potekhin A."/>
            <person name="Serra V."/>
            <person name="Petroni G."/>
            <person name="Sassera D."/>
        </authorList>
    </citation>
    <scope>NUCLEOTIDE SEQUENCE [LARGE SCALE GENOMIC DNA]</scope>
    <source>
        <strain evidence="1 2">Sr 2-6</strain>
    </source>
</reference>
<organism evidence="1 2">
    <name type="scientific">Candidatus Megaera venefica</name>
    <dbReference type="NCBI Taxonomy" id="2055910"/>
    <lineage>
        <taxon>Bacteria</taxon>
        <taxon>Pseudomonadati</taxon>
        <taxon>Pseudomonadota</taxon>
        <taxon>Alphaproteobacteria</taxon>
        <taxon>Rickettsiales</taxon>
        <taxon>Rickettsiaceae</taxon>
        <taxon>Candidatus Megaera</taxon>
    </lineage>
</organism>
<proteinExistence type="predicted"/>
<accession>A0ABU5NB20</accession>
<gene>
    <name evidence="1" type="ORF">Megvenef_00325</name>
</gene>
<name>A0ABU5NB20_9RICK</name>
<keyword evidence="2" id="KW-1185">Reference proteome</keyword>
<evidence type="ECO:0000313" key="2">
    <source>
        <dbReference type="Proteomes" id="UP001291687"/>
    </source>
</evidence>
<comment type="caution">
    <text evidence="1">The sequence shown here is derived from an EMBL/GenBank/DDBJ whole genome shotgun (WGS) entry which is preliminary data.</text>
</comment>
<dbReference type="RefSeq" id="WP_322776267.1">
    <property type="nucleotide sequence ID" value="NZ_JARJFB010000013.1"/>
</dbReference>
<protein>
    <submittedName>
        <fullName evidence="1">Uncharacterized protein</fullName>
    </submittedName>
</protein>
<evidence type="ECO:0000313" key="1">
    <source>
        <dbReference type="EMBL" id="MEA0970366.1"/>
    </source>
</evidence>
<dbReference type="EMBL" id="JARJFB010000013">
    <property type="protein sequence ID" value="MEA0970366.1"/>
    <property type="molecule type" value="Genomic_DNA"/>
</dbReference>
<dbReference type="Proteomes" id="UP001291687">
    <property type="component" value="Unassembled WGS sequence"/>
</dbReference>
<sequence>MKKDSKTSAEVSAIMTKALFVLKDLVDNDAEYEMDYHQVVTLFLQGVISTAIDLAELHSPGVSPMIYADIEASSKLGGLRSIAKMQSEKGSISYSVSDIGAHDLATAMNYLGQQMSTTLFKGIHELPLPLRNQEMLVRGVEALLANLLNDKFDHPHAILDTFCEHVHMALNDLASRIKSIH</sequence>